<dbReference type="KEGG" id="hmn:HM131_20385"/>
<dbReference type="InterPro" id="IPR036390">
    <property type="entry name" value="WH_DNA-bd_sf"/>
</dbReference>
<dbReference type="Gene3D" id="1.10.10.10">
    <property type="entry name" value="Winged helix-like DNA-binding domain superfamily/Winged helix DNA-binding domain"/>
    <property type="match status" value="1"/>
</dbReference>
<dbReference type="PANTHER" id="PTHR18964:SF149">
    <property type="entry name" value="BIFUNCTIONAL UDP-N-ACETYLGLUCOSAMINE 2-EPIMERASE_N-ACETYLMANNOSAMINE KINASE"/>
    <property type="match status" value="1"/>
</dbReference>
<protein>
    <recommendedName>
        <fullName evidence="6">Sugar kinase</fullName>
    </recommendedName>
</protein>
<organism evidence="4 5">
    <name type="scientific">Halobacillus mangrovi</name>
    <dbReference type="NCBI Taxonomy" id="402384"/>
    <lineage>
        <taxon>Bacteria</taxon>
        <taxon>Bacillati</taxon>
        <taxon>Bacillota</taxon>
        <taxon>Bacilli</taxon>
        <taxon>Bacillales</taxon>
        <taxon>Bacillaceae</taxon>
        <taxon>Halobacillus</taxon>
    </lineage>
</organism>
<comment type="function">
    <text evidence="1">Transcriptional repressor of xylose-utilizing enzymes.</text>
</comment>
<sequence length="404" mass="44302">MRVGNKALIKELNRSHVVSTIRTHQPISRTEISKALNLGLSTVTYITEDLLSAGLVFEKGTANSTGGRKATLLSFNEDYGYAFGVKIEESQVIVASTNLNAHILCKHTLPFKRTTPPETLLHTIVHLIHRIIQETKIPASKMIGIGIAASGLINNKQGKVIRSTLLGWEQVEVRKKMWEAFNVPIFIDNNVNAYTKAEHKFGYGKELDDFLCISIGAGVGASLFLNGNVYAGHHGGAGEVGHMVIKQGGYRCHCGQKGCLEMHASERFLESEGRQIKHLYPESSLREANLGFKQVTSAARSGDPLAKHLLRKLGENLGIGVLNCINVFNPSAVIFIGEGLVAEDFFMTYTLDVASDNFFSKAGCEVTFQVSKLGDDAWVQGAALQAIDHWFEHPINEESRLLLS</sequence>
<dbReference type="Proteomes" id="UP000192527">
    <property type="component" value="Chromosome"/>
</dbReference>
<evidence type="ECO:0000313" key="5">
    <source>
        <dbReference type="Proteomes" id="UP000192527"/>
    </source>
</evidence>
<dbReference type="PANTHER" id="PTHR18964">
    <property type="entry name" value="ROK (REPRESSOR, ORF, KINASE) FAMILY"/>
    <property type="match status" value="1"/>
</dbReference>
<dbReference type="GO" id="GO:0042732">
    <property type="term" value="P:D-xylose metabolic process"/>
    <property type="evidence" value="ECO:0007669"/>
    <property type="project" value="UniProtKB-KW"/>
</dbReference>
<dbReference type="EMBL" id="CP020772">
    <property type="protein sequence ID" value="ARI79040.1"/>
    <property type="molecule type" value="Genomic_DNA"/>
</dbReference>
<keyword evidence="5" id="KW-1185">Reference proteome</keyword>
<dbReference type="Pfam" id="PF00480">
    <property type="entry name" value="ROK"/>
    <property type="match status" value="1"/>
</dbReference>
<dbReference type="Gene3D" id="3.30.420.40">
    <property type="match status" value="2"/>
</dbReference>
<evidence type="ECO:0000256" key="1">
    <source>
        <dbReference type="ARBA" id="ARBA00002486"/>
    </source>
</evidence>
<accession>A0A1W6A0K2</accession>
<keyword evidence="3" id="KW-0859">Xylose metabolism</keyword>
<keyword evidence="3" id="KW-0119">Carbohydrate metabolism</keyword>
<dbReference type="InterPro" id="IPR043129">
    <property type="entry name" value="ATPase_NBD"/>
</dbReference>
<proteinExistence type="inferred from homology"/>
<evidence type="ECO:0000313" key="4">
    <source>
        <dbReference type="EMBL" id="ARI79040.1"/>
    </source>
</evidence>
<dbReference type="RefSeq" id="WP_085031684.1">
    <property type="nucleotide sequence ID" value="NZ_CP020772.1"/>
</dbReference>
<dbReference type="SUPFAM" id="SSF46785">
    <property type="entry name" value="Winged helix' DNA-binding domain"/>
    <property type="match status" value="1"/>
</dbReference>
<dbReference type="STRING" id="402384.HM131_20385"/>
<dbReference type="OrthoDB" id="9796533at2"/>
<gene>
    <name evidence="4" type="ORF">HM131_20385</name>
</gene>
<evidence type="ECO:0000256" key="2">
    <source>
        <dbReference type="ARBA" id="ARBA00006479"/>
    </source>
</evidence>
<name>A0A1W6A0K2_9BACI</name>
<dbReference type="SUPFAM" id="SSF53067">
    <property type="entry name" value="Actin-like ATPase domain"/>
    <property type="match status" value="1"/>
</dbReference>
<dbReference type="InterPro" id="IPR000600">
    <property type="entry name" value="ROK"/>
</dbReference>
<dbReference type="InterPro" id="IPR036388">
    <property type="entry name" value="WH-like_DNA-bd_sf"/>
</dbReference>
<reference evidence="4 5" key="1">
    <citation type="submission" date="2017-04" db="EMBL/GenBank/DDBJ databases">
        <title>The whole genome sequencing and assembly of Halobacillus mangrovi strain.</title>
        <authorList>
            <person name="Lee S.-J."/>
            <person name="Park M.-K."/>
            <person name="Kim J.-Y."/>
            <person name="Lee Y.-J."/>
            <person name="Yi H."/>
            <person name="Bahn Y.-S."/>
            <person name="Kim J.F."/>
            <person name="Lee D.-W."/>
        </authorList>
    </citation>
    <scope>NUCLEOTIDE SEQUENCE [LARGE SCALE GENOMIC DNA]</scope>
    <source>
        <strain evidence="4 5">KTB 131</strain>
    </source>
</reference>
<dbReference type="AlphaFoldDB" id="A0A1W6A0K2"/>
<evidence type="ECO:0000256" key="3">
    <source>
        <dbReference type="ARBA" id="ARBA00022629"/>
    </source>
</evidence>
<evidence type="ECO:0008006" key="6">
    <source>
        <dbReference type="Google" id="ProtNLM"/>
    </source>
</evidence>
<comment type="similarity">
    <text evidence="2">Belongs to the ROK (NagC/XylR) family.</text>
</comment>
<dbReference type="CDD" id="cd24071">
    <property type="entry name" value="ASKHA_ATPase_ROK_Lmo0178-like"/>
    <property type="match status" value="1"/>
</dbReference>